<feature type="transmembrane region" description="Helical" evidence="2">
    <location>
        <begin position="279"/>
        <end position="297"/>
    </location>
</feature>
<dbReference type="InterPro" id="IPR048202">
    <property type="entry name" value="SCO1860-like"/>
</dbReference>
<proteinExistence type="predicted"/>
<dbReference type="PROSITE" id="PS51318">
    <property type="entry name" value="TAT"/>
    <property type="match status" value="1"/>
</dbReference>
<dbReference type="STRING" id="933944.AN215_07740"/>
<evidence type="ECO:0008006" key="6">
    <source>
        <dbReference type="Google" id="ProtNLM"/>
    </source>
</evidence>
<evidence type="ECO:0000313" key="4">
    <source>
        <dbReference type="EMBL" id="OEU89621.1"/>
    </source>
</evidence>
<accession>A0A1E7JMX4</accession>
<evidence type="ECO:0000256" key="2">
    <source>
        <dbReference type="SAM" id="Phobius"/>
    </source>
</evidence>
<dbReference type="AlphaFoldDB" id="A0A1E7JMX4"/>
<dbReference type="PATRIC" id="fig|933944.5.peg.805"/>
<feature type="region of interest" description="Disordered" evidence="1">
    <location>
        <begin position="238"/>
        <end position="274"/>
    </location>
</feature>
<dbReference type="NCBIfam" id="NF041528">
    <property type="entry name" value="strep_LAETG"/>
    <property type="match status" value="1"/>
</dbReference>
<keyword evidence="3" id="KW-0732">Signal</keyword>
<protein>
    <recommendedName>
        <fullName evidence="6">Gram-positive cocci surface proteins LPxTG domain-containing protein</fullName>
    </recommendedName>
</protein>
<feature type="compositionally biased region" description="Gly residues" evidence="1">
    <location>
        <begin position="241"/>
        <end position="255"/>
    </location>
</feature>
<feature type="chain" id="PRO_5009195794" description="Gram-positive cocci surface proteins LPxTG domain-containing protein" evidence="3">
    <location>
        <begin position="35"/>
        <end position="306"/>
    </location>
</feature>
<dbReference type="NCBIfam" id="NF040603">
    <property type="entry name" value="choice_anch_P"/>
    <property type="match status" value="1"/>
</dbReference>
<reference evidence="4 5" key="1">
    <citation type="journal article" date="2016" name="Front. Microbiol.">
        <title>Comparative Genomics Analysis of Streptomyces Species Reveals Their Adaptation to the Marine Environment and Their Diversity at the Genomic Level.</title>
        <authorList>
            <person name="Tian X."/>
            <person name="Zhang Z."/>
            <person name="Yang T."/>
            <person name="Chen M."/>
            <person name="Li J."/>
            <person name="Chen F."/>
            <person name="Yang J."/>
            <person name="Li W."/>
            <person name="Zhang B."/>
            <person name="Zhang Z."/>
            <person name="Wu J."/>
            <person name="Zhang C."/>
            <person name="Long L."/>
            <person name="Xiao J."/>
        </authorList>
    </citation>
    <scope>NUCLEOTIDE SEQUENCE [LARGE SCALE GENOMIC DNA]</scope>
    <source>
        <strain evidence="4 5">SCSIO 10390</strain>
    </source>
</reference>
<dbReference type="RefSeq" id="WP_070013327.1">
    <property type="nucleotide sequence ID" value="NZ_LJGS01000044.1"/>
</dbReference>
<evidence type="ECO:0000313" key="5">
    <source>
        <dbReference type="Proteomes" id="UP000176087"/>
    </source>
</evidence>
<keyword evidence="2" id="KW-1133">Transmembrane helix</keyword>
<name>A0A1E7JMX4_9ACTN</name>
<dbReference type="NCBIfam" id="NF041527">
    <property type="entry name" value="SCO1860_LAETG"/>
    <property type="match status" value="1"/>
</dbReference>
<dbReference type="InterPro" id="IPR006311">
    <property type="entry name" value="TAT_signal"/>
</dbReference>
<dbReference type="EMBL" id="LJGT01000038">
    <property type="protein sequence ID" value="OEU89621.1"/>
    <property type="molecule type" value="Genomic_DNA"/>
</dbReference>
<evidence type="ECO:0000256" key="1">
    <source>
        <dbReference type="SAM" id="MobiDB-lite"/>
    </source>
</evidence>
<gene>
    <name evidence="4" type="ORF">AN215_07740</name>
</gene>
<keyword evidence="5" id="KW-1185">Reference proteome</keyword>
<feature type="signal peptide" evidence="3">
    <location>
        <begin position="1"/>
        <end position="34"/>
    </location>
</feature>
<dbReference type="NCBIfam" id="TIGR01167">
    <property type="entry name" value="LPXTG_anchor"/>
    <property type="match status" value="1"/>
</dbReference>
<organism evidence="4 5">
    <name type="scientific">Streptomyces abyssalis</name>
    <dbReference type="NCBI Taxonomy" id="933944"/>
    <lineage>
        <taxon>Bacteria</taxon>
        <taxon>Bacillati</taxon>
        <taxon>Actinomycetota</taxon>
        <taxon>Actinomycetes</taxon>
        <taxon>Kitasatosporales</taxon>
        <taxon>Streptomycetaceae</taxon>
        <taxon>Streptomyces</taxon>
    </lineage>
</organism>
<evidence type="ECO:0000256" key="3">
    <source>
        <dbReference type="SAM" id="SignalP"/>
    </source>
</evidence>
<comment type="caution">
    <text evidence="4">The sequence shown here is derived from an EMBL/GenBank/DDBJ whole genome shotgun (WGS) entry which is preliminary data.</text>
</comment>
<dbReference type="OrthoDB" id="4153825at2"/>
<keyword evidence="2" id="KW-0472">Membrane</keyword>
<keyword evidence="2" id="KW-0812">Transmembrane</keyword>
<sequence>MITHVLSSRARRSVLLSAATVMVGGAMVSVPAHAASADGHSDSTGNATAVAARADLQVSVADAAKVPVKASLNSVSAPEDAEETLLSAEVKGANKGQPLKLVQADVARSGAKADARRSTGHVKLAGLRAFAPGLLGKPLVSADLLTATATCKAGEKPMAKADLENVSVLGKPVTVNGVGSQQVKVPGVGTVDVALEQETTKAASGAATALKLSYEVNPAKLNIVKAAGEIVLSEATCRTPAGGGEEGTGGTGGNEPGPQTGEDGGDGLAETGGSSATPFIAGAGALLVAGGGAMYLIRRRGARSTS</sequence>
<dbReference type="Proteomes" id="UP000176087">
    <property type="component" value="Unassembled WGS sequence"/>
</dbReference>